<feature type="transmembrane region" description="Helical" evidence="7">
    <location>
        <begin position="248"/>
        <end position="267"/>
    </location>
</feature>
<evidence type="ECO:0000256" key="3">
    <source>
        <dbReference type="ARBA" id="ARBA00022989"/>
    </source>
</evidence>
<sequence>MRNDVPNIIASVAVTFPLATLAVSLRLVSRRITTAGYGYDDIFAAVGWLGSVAFMTDGLVWISHGLGRPMEYGLTTDWTWQDKQRLGWKLLWVSSMTYTFAIAFCKFAILAFYWRIFQHSDIRIPIQVLSTLAGAWFFLRLFMVSLQCIPISALWNETGQARDRRCHIHESTFFFATVLTHVLLECAILALPAIEVSKLHLPRGQKVAVIMLFMFGVMTCLASVFVLIESFRFKSDSKEMTLQMALHFAWAMAECNLAVIAASLPMLRAVARKVMPGSFLTSNSGQSNSNQNSAPFSNGIMLAGVTRQKHPDADRSSSTNGVPHPKAVPSGFKAGRGLCATQTILLNSSRVDTPLRDFEVYERIHER</sequence>
<protein>
    <recommendedName>
        <fullName evidence="8">Rhodopsin domain-containing protein</fullName>
    </recommendedName>
</protein>
<comment type="caution">
    <text evidence="9">The sequence shown here is derived from an EMBL/GenBank/DDBJ whole genome shotgun (WGS) entry which is preliminary data.</text>
</comment>
<keyword evidence="10" id="KW-1185">Reference proteome</keyword>
<evidence type="ECO:0000256" key="6">
    <source>
        <dbReference type="SAM" id="MobiDB-lite"/>
    </source>
</evidence>
<feature type="region of interest" description="Disordered" evidence="6">
    <location>
        <begin position="307"/>
        <end position="330"/>
    </location>
</feature>
<dbReference type="Pfam" id="PF20684">
    <property type="entry name" value="Fung_rhodopsin"/>
    <property type="match status" value="1"/>
</dbReference>
<name>A0A9P9DVG6_9HYPO</name>
<feature type="transmembrane region" description="Helical" evidence="7">
    <location>
        <begin position="206"/>
        <end position="228"/>
    </location>
</feature>
<proteinExistence type="inferred from homology"/>
<feature type="domain" description="Rhodopsin" evidence="8">
    <location>
        <begin position="25"/>
        <end position="272"/>
    </location>
</feature>
<dbReference type="PANTHER" id="PTHR33048:SF47">
    <property type="entry name" value="INTEGRAL MEMBRANE PROTEIN-RELATED"/>
    <property type="match status" value="1"/>
</dbReference>
<reference evidence="9" key="1">
    <citation type="journal article" date="2021" name="Nat. Commun.">
        <title>Genetic determinants of endophytism in the Arabidopsis root mycobiome.</title>
        <authorList>
            <person name="Mesny F."/>
            <person name="Miyauchi S."/>
            <person name="Thiergart T."/>
            <person name="Pickel B."/>
            <person name="Atanasova L."/>
            <person name="Karlsson M."/>
            <person name="Huettel B."/>
            <person name="Barry K.W."/>
            <person name="Haridas S."/>
            <person name="Chen C."/>
            <person name="Bauer D."/>
            <person name="Andreopoulos W."/>
            <person name="Pangilinan J."/>
            <person name="LaButti K."/>
            <person name="Riley R."/>
            <person name="Lipzen A."/>
            <person name="Clum A."/>
            <person name="Drula E."/>
            <person name="Henrissat B."/>
            <person name="Kohler A."/>
            <person name="Grigoriev I.V."/>
            <person name="Martin F.M."/>
            <person name="Hacquard S."/>
        </authorList>
    </citation>
    <scope>NUCLEOTIDE SEQUENCE</scope>
    <source>
        <strain evidence="9">MPI-CAGE-AT-0147</strain>
    </source>
</reference>
<evidence type="ECO:0000256" key="5">
    <source>
        <dbReference type="ARBA" id="ARBA00038359"/>
    </source>
</evidence>
<dbReference type="Proteomes" id="UP000738349">
    <property type="component" value="Unassembled WGS sequence"/>
</dbReference>
<keyword evidence="4 7" id="KW-0472">Membrane</keyword>
<organism evidence="9 10">
    <name type="scientific">Dactylonectria macrodidyma</name>
    <dbReference type="NCBI Taxonomy" id="307937"/>
    <lineage>
        <taxon>Eukaryota</taxon>
        <taxon>Fungi</taxon>
        <taxon>Dikarya</taxon>
        <taxon>Ascomycota</taxon>
        <taxon>Pezizomycotina</taxon>
        <taxon>Sordariomycetes</taxon>
        <taxon>Hypocreomycetidae</taxon>
        <taxon>Hypocreales</taxon>
        <taxon>Nectriaceae</taxon>
        <taxon>Dactylonectria</taxon>
    </lineage>
</organism>
<evidence type="ECO:0000256" key="4">
    <source>
        <dbReference type="ARBA" id="ARBA00023136"/>
    </source>
</evidence>
<dbReference type="GO" id="GO:0016020">
    <property type="term" value="C:membrane"/>
    <property type="evidence" value="ECO:0007669"/>
    <property type="project" value="UniProtKB-SubCell"/>
</dbReference>
<keyword evidence="2 7" id="KW-0812">Transmembrane</keyword>
<evidence type="ECO:0000313" key="10">
    <source>
        <dbReference type="Proteomes" id="UP000738349"/>
    </source>
</evidence>
<dbReference type="EMBL" id="JAGMUV010000020">
    <property type="protein sequence ID" value="KAH7125789.1"/>
    <property type="molecule type" value="Genomic_DNA"/>
</dbReference>
<evidence type="ECO:0000256" key="1">
    <source>
        <dbReference type="ARBA" id="ARBA00004141"/>
    </source>
</evidence>
<comment type="similarity">
    <text evidence="5">Belongs to the SAT4 family.</text>
</comment>
<gene>
    <name evidence="9" type="ORF">EDB81DRAFT_698208</name>
</gene>
<dbReference type="InterPro" id="IPR052337">
    <property type="entry name" value="SAT4-like"/>
</dbReference>
<feature type="transmembrane region" description="Helical" evidence="7">
    <location>
        <begin position="6"/>
        <end position="29"/>
    </location>
</feature>
<evidence type="ECO:0000256" key="7">
    <source>
        <dbReference type="SAM" id="Phobius"/>
    </source>
</evidence>
<evidence type="ECO:0000256" key="2">
    <source>
        <dbReference type="ARBA" id="ARBA00022692"/>
    </source>
</evidence>
<comment type="subcellular location">
    <subcellularLocation>
        <location evidence="1">Membrane</location>
        <topology evidence="1">Multi-pass membrane protein</topology>
    </subcellularLocation>
</comment>
<feature type="transmembrane region" description="Helical" evidence="7">
    <location>
        <begin position="126"/>
        <end position="153"/>
    </location>
</feature>
<feature type="transmembrane region" description="Helical" evidence="7">
    <location>
        <begin position="41"/>
        <end position="62"/>
    </location>
</feature>
<dbReference type="PANTHER" id="PTHR33048">
    <property type="entry name" value="PTH11-LIKE INTEGRAL MEMBRANE PROTEIN (AFU_ORTHOLOGUE AFUA_5G11245)"/>
    <property type="match status" value="1"/>
</dbReference>
<feature type="transmembrane region" description="Helical" evidence="7">
    <location>
        <begin position="90"/>
        <end position="114"/>
    </location>
</feature>
<evidence type="ECO:0000259" key="8">
    <source>
        <dbReference type="Pfam" id="PF20684"/>
    </source>
</evidence>
<evidence type="ECO:0000313" key="9">
    <source>
        <dbReference type="EMBL" id="KAH7125789.1"/>
    </source>
</evidence>
<feature type="transmembrane region" description="Helical" evidence="7">
    <location>
        <begin position="173"/>
        <end position="194"/>
    </location>
</feature>
<dbReference type="OrthoDB" id="5417844at2759"/>
<dbReference type="AlphaFoldDB" id="A0A9P9DVG6"/>
<dbReference type="InterPro" id="IPR049326">
    <property type="entry name" value="Rhodopsin_dom_fungi"/>
</dbReference>
<keyword evidence="3 7" id="KW-1133">Transmembrane helix</keyword>
<accession>A0A9P9DVG6</accession>